<dbReference type="Pfam" id="PF12937">
    <property type="entry name" value="F-box-like"/>
    <property type="match status" value="1"/>
</dbReference>
<feature type="domain" description="F-box" evidence="1">
    <location>
        <begin position="4"/>
        <end position="49"/>
    </location>
</feature>
<dbReference type="InterPro" id="IPR032675">
    <property type="entry name" value="LRR_dom_sf"/>
</dbReference>
<keyword evidence="3" id="KW-1185">Reference proteome</keyword>
<sequence>MDDSIEINDLPDVNLAQIFEKLPWQNRLKIEQVCKKWHYVGKNLSWSNYRIFDNLKYENWPEAKFKQIKPFFERCGRHLRHLTLRNWPAPTALSFLRMAPNVHHLRFWHVLLNGECMKELAQIVPSLKSLDLEVSLRCNERVTDNNVGLTECFETMTCLEYLYIYEASVSFHSYSFVQFPPNLKYLALYSVSNAAQILSWVARGCKNLRGLRLSCDINVNTLQAISQLKSLTYLALPLKWSPYDVGNVFEALTELRALDTTHY</sequence>
<dbReference type="EMBL" id="JAKKPZ010000346">
    <property type="protein sequence ID" value="KAI1696148.1"/>
    <property type="molecule type" value="Genomic_DNA"/>
</dbReference>
<dbReference type="Gene3D" id="3.80.10.10">
    <property type="entry name" value="Ribonuclease Inhibitor"/>
    <property type="match status" value="1"/>
</dbReference>
<dbReference type="SUPFAM" id="SSF81383">
    <property type="entry name" value="F-box domain"/>
    <property type="match status" value="1"/>
</dbReference>
<evidence type="ECO:0000313" key="2">
    <source>
        <dbReference type="EMBL" id="KAI1696148.1"/>
    </source>
</evidence>
<dbReference type="InterPro" id="IPR036047">
    <property type="entry name" value="F-box-like_dom_sf"/>
</dbReference>
<protein>
    <submittedName>
        <fullName evidence="2">F-box protein SKIP2-like isoform X1</fullName>
    </submittedName>
</protein>
<evidence type="ECO:0000259" key="1">
    <source>
        <dbReference type="PROSITE" id="PS50181"/>
    </source>
</evidence>
<dbReference type="AlphaFoldDB" id="A0AAD4MKW1"/>
<dbReference type="SMART" id="SM00256">
    <property type="entry name" value="FBOX"/>
    <property type="match status" value="1"/>
</dbReference>
<reference evidence="2" key="1">
    <citation type="submission" date="2022-01" db="EMBL/GenBank/DDBJ databases">
        <title>Genome Sequence Resource for Two Populations of Ditylenchus destructor, the Migratory Endoparasitic Phytonematode.</title>
        <authorList>
            <person name="Zhang H."/>
            <person name="Lin R."/>
            <person name="Xie B."/>
        </authorList>
    </citation>
    <scope>NUCLEOTIDE SEQUENCE</scope>
    <source>
        <strain evidence="2">BazhouSP</strain>
    </source>
</reference>
<proteinExistence type="predicted"/>
<comment type="caution">
    <text evidence="2">The sequence shown here is derived from an EMBL/GenBank/DDBJ whole genome shotgun (WGS) entry which is preliminary data.</text>
</comment>
<accession>A0AAD4MKW1</accession>
<dbReference type="PROSITE" id="PS50181">
    <property type="entry name" value="FBOX"/>
    <property type="match status" value="1"/>
</dbReference>
<dbReference type="Gene3D" id="1.20.1280.50">
    <property type="match status" value="1"/>
</dbReference>
<dbReference type="Proteomes" id="UP001201812">
    <property type="component" value="Unassembled WGS sequence"/>
</dbReference>
<organism evidence="2 3">
    <name type="scientific">Ditylenchus destructor</name>
    <dbReference type="NCBI Taxonomy" id="166010"/>
    <lineage>
        <taxon>Eukaryota</taxon>
        <taxon>Metazoa</taxon>
        <taxon>Ecdysozoa</taxon>
        <taxon>Nematoda</taxon>
        <taxon>Chromadorea</taxon>
        <taxon>Rhabditida</taxon>
        <taxon>Tylenchina</taxon>
        <taxon>Tylenchomorpha</taxon>
        <taxon>Sphaerularioidea</taxon>
        <taxon>Anguinidae</taxon>
        <taxon>Anguininae</taxon>
        <taxon>Ditylenchus</taxon>
    </lineage>
</organism>
<gene>
    <name evidence="2" type="ORF">DdX_19196</name>
</gene>
<dbReference type="SUPFAM" id="SSF52047">
    <property type="entry name" value="RNI-like"/>
    <property type="match status" value="1"/>
</dbReference>
<dbReference type="InterPro" id="IPR001810">
    <property type="entry name" value="F-box_dom"/>
</dbReference>
<name>A0AAD4MKW1_9BILA</name>
<evidence type="ECO:0000313" key="3">
    <source>
        <dbReference type="Proteomes" id="UP001201812"/>
    </source>
</evidence>